<dbReference type="Pfam" id="PF00234">
    <property type="entry name" value="Tryp_alpha_amyl"/>
    <property type="match status" value="1"/>
</dbReference>
<dbReference type="GO" id="GO:0008289">
    <property type="term" value="F:lipid binding"/>
    <property type="evidence" value="ECO:0007669"/>
    <property type="project" value="UniProtKB-KW"/>
</dbReference>
<dbReference type="GO" id="GO:0006869">
    <property type="term" value="P:lipid transport"/>
    <property type="evidence" value="ECO:0007669"/>
    <property type="project" value="InterPro"/>
</dbReference>
<dbReference type="OMA" id="CIEYITT"/>
<keyword evidence="3" id="KW-0732">Signal</keyword>
<comment type="function">
    <text evidence="2">Plant non-specific lipid-transfer proteins transfer phospholipids as well as galactolipids across membranes. May play a role in wax or cutin deposition in the cell walls of expanding epidermal cells and certain secretory tissues.</text>
</comment>
<dbReference type="Gene3D" id="1.10.110.10">
    <property type="entry name" value="Plant lipid-transfer and hydrophobic proteins"/>
    <property type="match status" value="1"/>
</dbReference>
<keyword evidence="6" id="KW-1185">Reference proteome</keyword>
<evidence type="ECO:0000256" key="2">
    <source>
        <dbReference type="RuleBase" id="RU000628"/>
    </source>
</evidence>
<evidence type="ECO:0000256" key="1">
    <source>
        <dbReference type="ARBA" id="ARBA00009748"/>
    </source>
</evidence>
<reference evidence="5" key="1">
    <citation type="submission" date="2021-01" db="UniProtKB">
        <authorList>
            <consortium name="EnsemblPlants"/>
        </authorList>
    </citation>
    <scope>IDENTIFICATION</scope>
</reference>
<organism evidence="5 6">
    <name type="scientific">Kalanchoe fedtschenkoi</name>
    <name type="common">Lavender scallops</name>
    <name type="synonym">South American air plant</name>
    <dbReference type="NCBI Taxonomy" id="63787"/>
    <lineage>
        <taxon>Eukaryota</taxon>
        <taxon>Viridiplantae</taxon>
        <taxon>Streptophyta</taxon>
        <taxon>Embryophyta</taxon>
        <taxon>Tracheophyta</taxon>
        <taxon>Spermatophyta</taxon>
        <taxon>Magnoliopsida</taxon>
        <taxon>eudicotyledons</taxon>
        <taxon>Gunneridae</taxon>
        <taxon>Pentapetalae</taxon>
        <taxon>Saxifragales</taxon>
        <taxon>Crassulaceae</taxon>
        <taxon>Kalanchoe</taxon>
    </lineage>
</organism>
<dbReference type="Proteomes" id="UP000594263">
    <property type="component" value="Unplaced"/>
</dbReference>
<dbReference type="InterPro" id="IPR036312">
    <property type="entry name" value="Bifun_inhib/LTP/seed_sf"/>
</dbReference>
<evidence type="ECO:0000313" key="6">
    <source>
        <dbReference type="Proteomes" id="UP000594263"/>
    </source>
</evidence>
<feature type="chain" id="PRO_5029657412" description="Non-specific lipid-transfer protein" evidence="3">
    <location>
        <begin position="32"/>
        <end position="125"/>
    </location>
</feature>
<name>A0A7N0VHJ2_KALFE</name>
<keyword evidence="2" id="KW-0813">Transport</keyword>
<dbReference type="SUPFAM" id="SSF47699">
    <property type="entry name" value="Bifunctional inhibitor/lipid-transfer protein/seed storage 2S albumin"/>
    <property type="match status" value="1"/>
</dbReference>
<dbReference type="InterPro" id="IPR000528">
    <property type="entry name" value="Plant_nsLTP"/>
</dbReference>
<dbReference type="EnsemblPlants" id="Kaladp0748s0026.1.v1.1">
    <property type="protein sequence ID" value="Kaladp0748s0026.1.v1.1"/>
    <property type="gene ID" value="Kaladp0748s0026.v1.1"/>
</dbReference>
<sequence length="125" mass="13202">MAGSAPSPKTLLVLLLCVMTLTAPALPTASAQISCRQVISYLTPCVSYLLNGGAVPPNCCSGVTTLYGQATTTASRQSICRCLRSALNGVSYNNQNVKNAQALPAKCRLRVPYNITPQTKCEQIP</sequence>
<dbReference type="PRINTS" id="PR00382">
    <property type="entry name" value="LIPIDTRNSFER"/>
</dbReference>
<dbReference type="SMART" id="SM00499">
    <property type="entry name" value="AAI"/>
    <property type="match status" value="1"/>
</dbReference>
<feature type="signal peptide" evidence="3">
    <location>
        <begin position="1"/>
        <end position="31"/>
    </location>
</feature>
<dbReference type="CDD" id="cd01960">
    <property type="entry name" value="nsLTP1"/>
    <property type="match status" value="1"/>
</dbReference>
<proteinExistence type="inferred from homology"/>
<dbReference type="InterPro" id="IPR016140">
    <property type="entry name" value="Bifunc_inhib/LTP/seed_store"/>
</dbReference>
<dbReference type="PANTHER" id="PTHR33076">
    <property type="entry name" value="NON-SPECIFIC LIPID-TRANSFER PROTEIN 2-RELATED"/>
    <property type="match status" value="1"/>
</dbReference>
<evidence type="ECO:0000256" key="3">
    <source>
        <dbReference type="SAM" id="SignalP"/>
    </source>
</evidence>
<feature type="domain" description="Bifunctional inhibitor/plant lipid transfer protein/seed storage helical" evidence="4">
    <location>
        <begin position="35"/>
        <end position="121"/>
    </location>
</feature>
<accession>A0A7N0VHJ2</accession>
<keyword evidence="2" id="KW-0446">Lipid-binding</keyword>
<evidence type="ECO:0000259" key="4">
    <source>
        <dbReference type="SMART" id="SM00499"/>
    </source>
</evidence>
<dbReference type="Gramene" id="Kaladp0748s0026.1.v1.1">
    <property type="protein sequence ID" value="Kaladp0748s0026.1.v1.1"/>
    <property type="gene ID" value="Kaladp0748s0026.v1.1"/>
</dbReference>
<comment type="similarity">
    <text evidence="1 2">Belongs to the plant LTP family.</text>
</comment>
<dbReference type="AlphaFoldDB" id="A0A7N0VHJ2"/>
<evidence type="ECO:0000313" key="5">
    <source>
        <dbReference type="EnsemblPlants" id="Kaladp0748s0026.1.v1.1"/>
    </source>
</evidence>
<protein>
    <recommendedName>
        <fullName evidence="2">Non-specific lipid-transfer protein</fullName>
    </recommendedName>
</protein>